<reference evidence="3" key="2">
    <citation type="journal article" date="2016" name="Org. Biomol. Chem.">
        <title>Target-specific identification and characterization of the putative gene cluster for brasilinolide biosynthesis revealing the mechanistic insights and combinatorial synthetic utility of 2-deoxy-l-fucose biosynthetic enzymes.</title>
        <authorList>
            <person name="Chiu H.T."/>
            <person name="Weng C.P."/>
            <person name="Lin Y.C."/>
            <person name="Chen K.H."/>
        </authorList>
    </citation>
    <scope>NUCLEOTIDE SEQUENCE</scope>
    <source>
        <strain evidence="3">IFM 0406</strain>
    </source>
</reference>
<dbReference type="OrthoDB" id="9806452at2"/>
<dbReference type="PANTHER" id="PTHR13847">
    <property type="entry name" value="SARCOSINE DEHYDROGENASE-RELATED"/>
    <property type="match status" value="1"/>
</dbReference>
<dbReference type="EMBL" id="KP161205">
    <property type="protein sequence ID" value="AJO72766.1"/>
    <property type="molecule type" value="Genomic_DNA"/>
</dbReference>
<reference evidence="3" key="1">
    <citation type="submission" date="2014-11" db="EMBL/GenBank/DDBJ databases">
        <authorList>
            <person name="Zhu J."/>
            <person name="Qi W."/>
            <person name="Song R."/>
        </authorList>
    </citation>
    <scope>NUCLEOTIDE SEQUENCE</scope>
    <source>
        <strain evidence="3">IFM 0406</strain>
    </source>
</reference>
<dbReference type="Gene3D" id="3.50.50.60">
    <property type="entry name" value="FAD/NAD(P)-binding domain"/>
    <property type="match status" value="1"/>
</dbReference>
<accession>A0A0U1Z2M4</accession>
<dbReference type="EMBL" id="LWGR01000003">
    <property type="protein sequence ID" value="KZM75384.1"/>
    <property type="molecule type" value="Genomic_DNA"/>
</dbReference>
<dbReference type="STRING" id="455432.AWN90_18540"/>
<feature type="domain" description="FAD dependent oxidoreductase" evidence="2">
    <location>
        <begin position="2"/>
        <end position="348"/>
    </location>
</feature>
<gene>
    <name evidence="4" type="ORF">AWN90_18540</name>
</gene>
<dbReference type="GO" id="GO:0016491">
    <property type="term" value="F:oxidoreductase activity"/>
    <property type="evidence" value="ECO:0007669"/>
    <property type="project" value="UniProtKB-KW"/>
</dbReference>
<evidence type="ECO:0000313" key="5">
    <source>
        <dbReference type="Proteomes" id="UP000076512"/>
    </source>
</evidence>
<protein>
    <submittedName>
        <fullName evidence="3">(Glycated) amino acid oxidase</fullName>
    </submittedName>
</protein>
<evidence type="ECO:0000313" key="4">
    <source>
        <dbReference type="EMBL" id="KZM75384.1"/>
    </source>
</evidence>
<evidence type="ECO:0000259" key="2">
    <source>
        <dbReference type="Pfam" id="PF01266"/>
    </source>
</evidence>
<dbReference type="Pfam" id="PF01266">
    <property type="entry name" value="DAO"/>
    <property type="match status" value="1"/>
</dbReference>
<proteinExistence type="predicted"/>
<dbReference type="Proteomes" id="UP000076512">
    <property type="component" value="Unassembled WGS sequence"/>
</dbReference>
<organism evidence="3">
    <name type="scientific">Nocardia terpenica</name>
    <dbReference type="NCBI Taxonomy" id="455432"/>
    <lineage>
        <taxon>Bacteria</taxon>
        <taxon>Bacillati</taxon>
        <taxon>Actinomycetota</taxon>
        <taxon>Actinomycetes</taxon>
        <taxon>Mycobacteriales</taxon>
        <taxon>Nocardiaceae</taxon>
        <taxon>Nocardia</taxon>
    </lineage>
</organism>
<keyword evidence="1" id="KW-0560">Oxidoreductase</keyword>
<name>A0A0U1Z2M4_9NOCA</name>
<dbReference type="InterPro" id="IPR006076">
    <property type="entry name" value="FAD-dep_OxRdtase"/>
</dbReference>
<sequence length="369" mass="38983">MRVVVIGAGVIGCCAALRLAEAGARVSLVSETGPGATLSAHSFGWANAIDDGSSAYYDLSVEALAAQERLAVDTAESPRWLWRRGNLHWADDAPGAAALRDTAAGYREHGYPVAELSPAEVRRELEPGLRLDGVAGPVYFYPDDMHVMGDLMLSAVLRRARTAGVRLRIGEPVATVFPDGSGVRFRDGESLAADAVLCCAGRGNIDLLAGLGVALPLLEPGSPQRLTRGLLVRTTRVAEPVTRVVHAPGLSIRPDRDDRLMLHCHDLDHTLTADSDALALADRILDRLPEVLPGAAGAGVESLFVGVRPMPRDGRSIVGPVRDAEGVYVVATHSGMTLAPVLAEIAAREVLGAPDPSADAFRPERFALL</sequence>
<dbReference type="PANTHER" id="PTHR13847:SF289">
    <property type="entry name" value="GLYCINE OXIDASE"/>
    <property type="match status" value="1"/>
</dbReference>
<dbReference type="GO" id="GO:0005737">
    <property type="term" value="C:cytoplasm"/>
    <property type="evidence" value="ECO:0007669"/>
    <property type="project" value="TreeGrafter"/>
</dbReference>
<dbReference type="AlphaFoldDB" id="A0A0U1Z2M4"/>
<keyword evidence="5" id="KW-1185">Reference proteome</keyword>
<dbReference type="RefSeq" id="WP_067582659.1">
    <property type="nucleotide sequence ID" value="NZ_JABMCZ010000001.1"/>
</dbReference>
<dbReference type="Gene3D" id="3.30.9.10">
    <property type="entry name" value="D-Amino Acid Oxidase, subunit A, domain 2"/>
    <property type="match status" value="1"/>
</dbReference>
<reference evidence="4 5" key="3">
    <citation type="submission" date="2016-04" db="EMBL/GenBank/DDBJ databases">
        <authorList>
            <person name="Evans L.H."/>
            <person name="Alamgir A."/>
            <person name="Owens N."/>
            <person name="Weber N.D."/>
            <person name="Virtaneva K."/>
            <person name="Barbian K."/>
            <person name="Babar A."/>
            <person name="Rosenke K."/>
        </authorList>
    </citation>
    <scope>NUCLEOTIDE SEQUENCE [LARGE SCALE GENOMIC DNA]</scope>
    <source>
        <strain evidence="4 5">IFM 0406</strain>
    </source>
</reference>
<dbReference type="InterPro" id="IPR036188">
    <property type="entry name" value="FAD/NAD-bd_sf"/>
</dbReference>
<dbReference type="SUPFAM" id="SSF51905">
    <property type="entry name" value="FAD/NAD(P)-binding domain"/>
    <property type="match status" value="1"/>
</dbReference>
<evidence type="ECO:0000256" key="1">
    <source>
        <dbReference type="ARBA" id="ARBA00023002"/>
    </source>
</evidence>
<evidence type="ECO:0000313" key="3">
    <source>
        <dbReference type="EMBL" id="AJO72766.1"/>
    </source>
</evidence>